<dbReference type="AlphaFoldDB" id="A0A815UXQ8"/>
<feature type="compositionally biased region" description="Low complexity" evidence="1">
    <location>
        <begin position="231"/>
        <end position="243"/>
    </location>
</feature>
<evidence type="ECO:0000313" key="3">
    <source>
        <dbReference type="Proteomes" id="UP000663834"/>
    </source>
</evidence>
<feature type="region of interest" description="Disordered" evidence="1">
    <location>
        <begin position="215"/>
        <end position="295"/>
    </location>
</feature>
<comment type="caution">
    <text evidence="2">The sequence shown here is derived from an EMBL/GenBank/DDBJ whole genome shotgun (WGS) entry which is preliminary data.</text>
</comment>
<reference evidence="2" key="1">
    <citation type="submission" date="2021-02" db="EMBL/GenBank/DDBJ databases">
        <authorList>
            <person name="Nowell W R."/>
        </authorList>
    </citation>
    <scope>NUCLEOTIDE SEQUENCE</scope>
</reference>
<feature type="compositionally biased region" description="Polar residues" evidence="1">
    <location>
        <begin position="215"/>
        <end position="226"/>
    </location>
</feature>
<gene>
    <name evidence="2" type="ORF">KQP761_LOCUS15652</name>
</gene>
<protein>
    <submittedName>
        <fullName evidence="2">Uncharacterized protein</fullName>
    </submittedName>
</protein>
<name>A0A815UXQ8_9BILA</name>
<proteinExistence type="predicted"/>
<organism evidence="2 3">
    <name type="scientific">Rotaria magnacalcarata</name>
    <dbReference type="NCBI Taxonomy" id="392030"/>
    <lineage>
        <taxon>Eukaryota</taxon>
        <taxon>Metazoa</taxon>
        <taxon>Spiralia</taxon>
        <taxon>Gnathifera</taxon>
        <taxon>Rotifera</taxon>
        <taxon>Eurotatoria</taxon>
        <taxon>Bdelloidea</taxon>
        <taxon>Philodinida</taxon>
        <taxon>Philodinidae</taxon>
        <taxon>Rotaria</taxon>
    </lineage>
</organism>
<feature type="compositionally biased region" description="Basic residues" evidence="1">
    <location>
        <begin position="284"/>
        <end position="294"/>
    </location>
</feature>
<sequence length="360" mass="41183">MTYMNQHHSAISTVQLSPFGEDQWNRIVTYSPIYVHWTDMIMMTQPQRTHKPVPGKLNVIDPIDMNALKLEDELLLREIQDIRKAASDSSKEKQTNQESKVVNDIPDHRETQCMGDDYQASSNFSHELREPLKHYCSYAEPLFADQQCKNKRPVLTNLTVPIPTNVDNQAKKTSQISLASKYQSSILTQLRHSAAAREQSFSSINDHRSISPLSVLSSKRTATSAHSNHRYSQQQKYQTSKSSLSNEINTAINAPEPMPRESSAPPRAERARSTTSSRSTLHMLKTKNERKRQKQQVALKTLLVDPWKQMPWNDGISDETIPNSLDIMHKMCGPATPFERNLRYNYHRQLNQLRNSSAKS</sequence>
<dbReference type="Proteomes" id="UP000663834">
    <property type="component" value="Unassembled WGS sequence"/>
</dbReference>
<dbReference type="OrthoDB" id="10008283at2759"/>
<dbReference type="EMBL" id="CAJNOW010007679">
    <property type="protein sequence ID" value="CAF1520143.1"/>
    <property type="molecule type" value="Genomic_DNA"/>
</dbReference>
<accession>A0A815UXQ8</accession>
<evidence type="ECO:0000313" key="2">
    <source>
        <dbReference type="EMBL" id="CAF1520143.1"/>
    </source>
</evidence>
<evidence type="ECO:0000256" key="1">
    <source>
        <dbReference type="SAM" id="MobiDB-lite"/>
    </source>
</evidence>